<evidence type="ECO:0000256" key="4">
    <source>
        <dbReference type="ARBA" id="ARBA00022824"/>
    </source>
</evidence>
<evidence type="ECO:0000256" key="7">
    <source>
        <dbReference type="ARBA" id="ARBA00023121"/>
    </source>
</evidence>
<dbReference type="PROSITE" id="PS51847">
    <property type="entry name" value="SMP"/>
    <property type="match status" value="1"/>
</dbReference>
<evidence type="ECO:0000256" key="5">
    <source>
        <dbReference type="ARBA" id="ARBA00022989"/>
    </source>
</evidence>
<feature type="region of interest" description="Disordered" evidence="9">
    <location>
        <begin position="723"/>
        <end position="879"/>
    </location>
</feature>
<feature type="compositionally biased region" description="Basic and acidic residues" evidence="9">
    <location>
        <begin position="481"/>
        <end position="495"/>
    </location>
</feature>
<feature type="compositionally biased region" description="Polar residues" evidence="9">
    <location>
        <begin position="506"/>
        <end position="517"/>
    </location>
</feature>
<dbReference type="EMBL" id="LCWF01000091">
    <property type="protein sequence ID" value="KKY20893.1"/>
    <property type="molecule type" value="Genomic_DNA"/>
</dbReference>
<feature type="compositionally biased region" description="Pro residues" evidence="9">
    <location>
        <begin position="757"/>
        <end position="769"/>
    </location>
</feature>
<organism evidence="12 13">
    <name type="scientific">Phaeomoniella chlamydospora</name>
    <name type="common">Phaeoacremonium chlamydosporum</name>
    <dbReference type="NCBI Taxonomy" id="158046"/>
    <lineage>
        <taxon>Eukaryota</taxon>
        <taxon>Fungi</taxon>
        <taxon>Dikarya</taxon>
        <taxon>Ascomycota</taxon>
        <taxon>Pezizomycotina</taxon>
        <taxon>Eurotiomycetes</taxon>
        <taxon>Chaetothyriomycetidae</taxon>
        <taxon>Phaeomoniellales</taxon>
        <taxon>Phaeomoniellaceae</taxon>
        <taxon>Phaeomoniella</taxon>
    </lineage>
</organism>
<dbReference type="AlphaFoldDB" id="A0A0G2GB68"/>
<dbReference type="GO" id="GO:1990456">
    <property type="term" value="P:mitochondrion-endoplasmic reticulum membrane tethering"/>
    <property type="evidence" value="ECO:0007669"/>
    <property type="project" value="TreeGrafter"/>
</dbReference>
<evidence type="ECO:0000256" key="8">
    <source>
        <dbReference type="ARBA" id="ARBA00023136"/>
    </source>
</evidence>
<feature type="compositionally biased region" description="Polar residues" evidence="9">
    <location>
        <begin position="657"/>
        <end position="685"/>
    </location>
</feature>
<reference evidence="12 13" key="1">
    <citation type="submission" date="2015-05" db="EMBL/GenBank/DDBJ databases">
        <title>Distinctive expansion of gene families associated with plant cell wall degradation and secondary metabolism in the genomes of grapevine trunk pathogens.</title>
        <authorList>
            <person name="Lawrence D.P."/>
            <person name="Travadon R."/>
            <person name="Rolshausen P.E."/>
            <person name="Baumgartner K."/>
        </authorList>
    </citation>
    <scope>NUCLEOTIDE SEQUENCE [LARGE SCALE GENOMIC DNA]</scope>
    <source>
        <strain evidence="12">UCRPC4</strain>
    </source>
</reference>
<keyword evidence="6" id="KW-0445">Lipid transport</keyword>
<dbReference type="OrthoDB" id="26740at2759"/>
<keyword evidence="13" id="KW-1185">Reference proteome</keyword>
<dbReference type="Proteomes" id="UP000053317">
    <property type="component" value="Unassembled WGS sequence"/>
</dbReference>
<keyword evidence="5 10" id="KW-1133">Transmembrane helix</keyword>
<keyword evidence="3 10" id="KW-0812">Transmembrane</keyword>
<sequence>MTFTGFLFIYVLGGLTFLPLVLGLILLHAYLTFPTRLPGAEVDKDDSERDYTLRHATDDEFTFKTGTDLLEEKFNRKHEGDVAAGYFAVCREYVPGGVNGKPPARTTPAGEVVAAESPSVYQSMYRSIFDRKEKPTIEPNKSGAKAVKKGNNVFFVVLRHGHLMLYDDAEQIEVRHVISLEYHDVCIYGGGEEDIPEGELWIKRNAICLRRKRPSTGDMGITSLPFFLFSENPSEKEDFYFALLINQQRIPDAVDVPPEPLQFRTKDIIELVQKLHSSQEHLQTRWLNALLGRLFLALYKTPEAEAFFRKKIVKKISRVKKPNFITKISLHKIDMGEGGPFILNPRLRDLTINGDSTIEADVMYAGNFRLEIGATLRIDLGSRFKPRDVDIVLAVVCRKLEGHILLRMKPPPSNRLWFTFETMPKIDLVIEPLVSTRQITYSVILRTIESKIKETIAESLVFPFWDDVPFLDTEMKEFRGGLWKEEPQESKHEEIKDEDAEPEPETVNQSNDIQNLKQPEERTMSMPTIPASPPNIKQRGNKSKKSGYTNDTSFASSTGVDKVAGVAPRAIRSNSFASPADPKVTTNNANAASLRRASLNTLKKDAAAAMKEISDRSLSTSPSDSPFGSPPAEKAPRSEKERTDSMSSKESLGLTETDITPRTSSLGSNLYNTSQTSLTSGQSAVSLEGAPPKRTGTLASLSGSLASADRKQSLATLSAATIAAKKWGMGMVNRGNGKGQEEARPGTPEHPIGRGRPLPPPGQPLPPPNRGILGSIPTLPRRKPIPPRLPQRPVESKEKTTSSKPPLPERRKQRSASHVDDERSQEVMVVEAPADSAPTTPVPDDAPEELFGQSEEEFDTSQEPLGPHRPPLPSRGTSGQIAEIQDGETIGTEKAITELASAAHGYDAA</sequence>
<accession>A0A0G2GB68</accession>
<dbReference type="PANTHER" id="PTHR13466:SF19">
    <property type="entry name" value="NUCLEUS-VACUOLE JUNCTION PROTEIN 2"/>
    <property type="match status" value="1"/>
</dbReference>
<feature type="compositionally biased region" description="Low complexity" evidence="9">
    <location>
        <begin position="770"/>
        <end position="779"/>
    </location>
</feature>
<evidence type="ECO:0000256" key="6">
    <source>
        <dbReference type="ARBA" id="ARBA00023055"/>
    </source>
</evidence>
<protein>
    <submittedName>
        <fullName evidence="12">Uncharacterized ph domain-containing protein</fullName>
    </submittedName>
</protein>
<dbReference type="PANTHER" id="PTHR13466">
    <property type="entry name" value="TEX2 PROTEIN-RELATED"/>
    <property type="match status" value="1"/>
</dbReference>
<feature type="domain" description="SMP-LTD" evidence="11">
    <location>
        <begin position="278"/>
        <end position="471"/>
    </location>
</feature>
<name>A0A0G2GB68_PHACM</name>
<keyword evidence="2" id="KW-0813">Transport</keyword>
<evidence type="ECO:0000256" key="1">
    <source>
        <dbReference type="ARBA" id="ARBA00004586"/>
    </source>
</evidence>
<evidence type="ECO:0000256" key="2">
    <source>
        <dbReference type="ARBA" id="ARBA00022448"/>
    </source>
</evidence>
<dbReference type="InterPro" id="IPR031468">
    <property type="entry name" value="SMP_LBD"/>
</dbReference>
<dbReference type="GO" id="GO:0008289">
    <property type="term" value="F:lipid binding"/>
    <property type="evidence" value="ECO:0007669"/>
    <property type="project" value="UniProtKB-KW"/>
</dbReference>
<comment type="caution">
    <text evidence="12">The sequence shown here is derived from an EMBL/GenBank/DDBJ whole genome shotgun (WGS) entry which is preliminary data.</text>
</comment>
<evidence type="ECO:0000256" key="10">
    <source>
        <dbReference type="SAM" id="Phobius"/>
    </source>
</evidence>
<proteinExistence type="predicted"/>
<feature type="compositionally biased region" description="Basic and acidic residues" evidence="9">
    <location>
        <begin position="634"/>
        <end position="644"/>
    </location>
</feature>
<keyword evidence="8 10" id="KW-0472">Membrane</keyword>
<evidence type="ECO:0000259" key="11">
    <source>
        <dbReference type="PROSITE" id="PS51847"/>
    </source>
</evidence>
<evidence type="ECO:0000256" key="9">
    <source>
        <dbReference type="SAM" id="MobiDB-lite"/>
    </source>
</evidence>
<keyword evidence="4" id="KW-0256">Endoplasmic reticulum</keyword>
<keyword evidence="7" id="KW-0446">Lipid-binding</keyword>
<dbReference type="GO" id="GO:0005789">
    <property type="term" value="C:endoplasmic reticulum membrane"/>
    <property type="evidence" value="ECO:0007669"/>
    <property type="project" value="UniProtKB-SubCell"/>
</dbReference>
<feature type="compositionally biased region" description="Polar residues" evidence="9">
    <location>
        <begin position="546"/>
        <end position="559"/>
    </location>
</feature>
<gene>
    <name evidence="12" type="ORF">UCRPC4_g03969</name>
</gene>
<comment type="subcellular location">
    <subcellularLocation>
        <location evidence="1">Endoplasmic reticulum membrane</location>
    </subcellularLocation>
</comment>
<dbReference type="CDD" id="cd21675">
    <property type="entry name" value="SMP_TEX2"/>
    <property type="match status" value="1"/>
</dbReference>
<dbReference type="GO" id="GO:0032865">
    <property type="term" value="C:ERMES complex"/>
    <property type="evidence" value="ECO:0007669"/>
    <property type="project" value="TreeGrafter"/>
</dbReference>
<evidence type="ECO:0000313" key="13">
    <source>
        <dbReference type="Proteomes" id="UP000053317"/>
    </source>
</evidence>
<dbReference type="GO" id="GO:0015914">
    <property type="term" value="P:phospholipid transport"/>
    <property type="evidence" value="ECO:0007669"/>
    <property type="project" value="TreeGrafter"/>
</dbReference>
<feature type="compositionally biased region" description="Low complexity" evidence="9">
    <location>
        <begin position="587"/>
        <end position="600"/>
    </location>
</feature>
<dbReference type="Pfam" id="PF15413">
    <property type="entry name" value="PH_11"/>
    <property type="match status" value="1"/>
</dbReference>
<evidence type="ECO:0000313" key="12">
    <source>
        <dbReference type="EMBL" id="KKY20893.1"/>
    </source>
</evidence>
<feature type="region of interest" description="Disordered" evidence="9">
    <location>
        <begin position="481"/>
        <end position="698"/>
    </location>
</feature>
<feature type="transmembrane region" description="Helical" evidence="10">
    <location>
        <begin position="7"/>
        <end position="31"/>
    </location>
</feature>
<reference evidence="12 13" key="2">
    <citation type="submission" date="2015-05" db="EMBL/GenBank/DDBJ databases">
        <authorList>
            <person name="Morales-Cruz A."/>
            <person name="Amrine K.C."/>
            <person name="Cantu D."/>
        </authorList>
    </citation>
    <scope>NUCLEOTIDE SEQUENCE [LARGE SCALE GENOMIC DNA]</scope>
    <source>
        <strain evidence="12">UCRPC4</strain>
    </source>
</reference>
<evidence type="ECO:0000256" key="3">
    <source>
        <dbReference type="ARBA" id="ARBA00022692"/>
    </source>
</evidence>
<feature type="compositionally biased region" description="Low complexity" evidence="9">
    <location>
        <begin position="616"/>
        <end position="631"/>
    </location>
</feature>